<keyword evidence="2" id="KW-1185">Reference proteome</keyword>
<name>B3S6C5_TRIAD</name>
<dbReference type="OrthoDB" id="191601at2759"/>
<dbReference type="PhylomeDB" id="B3S6C5"/>
<accession>B3S6C5</accession>
<dbReference type="AlphaFoldDB" id="B3S6C5"/>
<protein>
    <recommendedName>
        <fullName evidence="3">Transport and Golgi organization protein 2 homolog</fullName>
    </recommendedName>
</protein>
<dbReference type="InParanoid" id="B3S6C5"/>
<evidence type="ECO:0008006" key="3">
    <source>
        <dbReference type="Google" id="ProtNLM"/>
    </source>
</evidence>
<dbReference type="PANTHER" id="PTHR17985">
    <property type="entry name" value="SER/THR-RICH PROTEIN T10 IN DGCR REGION"/>
    <property type="match status" value="1"/>
</dbReference>
<reference evidence="1 2" key="1">
    <citation type="journal article" date="2008" name="Nature">
        <title>The Trichoplax genome and the nature of placozoans.</title>
        <authorList>
            <person name="Srivastava M."/>
            <person name="Begovic E."/>
            <person name="Chapman J."/>
            <person name="Putnam N.H."/>
            <person name="Hellsten U."/>
            <person name="Kawashima T."/>
            <person name="Kuo A."/>
            <person name="Mitros T."/>
            <person name="Salamov A."/>
            <person name="Carpenter M.L."/>
            <person name="Signorovitch A.Y."/>
            <person name="Moreno M.A."/>
            <person name="Kamm K."/>
            <person name="Grimwood J."/>
            <person name="Schmutz J."/>
            <person name="Shapiro H."/>
            <person name="Grigoriev I.V."/>
            <person name="Buss L.W."/>
            <person name="Schierwater B."/>
            <person name="Dellaporta S.L."/>
            <person name="Rokhsar D.S."/>
        </authorList>
    </citation>
    <scope>NUCLEOTIDE SEQUENCE [LARGE SCALE GENOMIC DNA]</scope>
    <source>
        <strain evidence="1 2">Grell-BS-1999</strain>
    </source>
</reference>
<dbReference type="RefSeq" id="XP_002115747.1">
    <property type="nucleotide sequence ID" value="XM_002115711.1"/>
</dbReference>
<dbReference type="EMBL" id="DS985252">
    <property type="protein sequence ID" value="EDV21599.1"/>
    <property type="molecule type" value="Genomic_DNA"/>
</dbReference>
<evidence type="ECO:0000313" key="1">
    <source>
        <dbReference type="EMBL" id="EDV21599.1"/>
    </source>
</evidence>
<dbReference type="OMA" id="FAWRPGH"/>
<proteinExistence type="predicted"/>
<dbReference type="GO" id="GO:0007030">
    <property type="term" value="P:Golgi organization"/>
    <property type="evidence" value="ECO:0000318"/>
    <property type="project" value="GO_Central"/>
</dbReference>
<dbReference type="PANTHER" id="PTHR17985:SF8">
    <property type="entry name" value="TRANSPORT AND GOLGI ORGANIZATION PROTEIN 2 HOMOLOG"/>
    <property type="match status" value="1"/>
</dbReference>
<dbReference type="GO" id="GO:0005794">
    <property type="term" value="C:Golgi apparatus"/>
    <property type="evidence" value="ECO:0000318"/>
    <property type="project" value="GO_Central"/>
</dbReference>
<dbReference type="CTD" id="6757094"/>
<dbReference type="GO" id="GO:0009306">
    <property type="term" value="P:protein secretion"/>
    <property type="evidence" value="ECO:0000318"/>
    <property type="project" value="GO_Central"/>
</dbReference>
<dbReference type="HOGENOM" id="CLU_047037_3_0_1"/>
<gene>
    <name evidence="1" type="ORF">TRIADDRAFT_59757</name>
</gene>
<sequence>MCIIFFQFNPSPNETPYQLILAANRDEFLNRPSRPAQPLEGHPNVICGLDLEPTNPGGTWIGVSKNGRIAAITNTSRATHDPKLQSRGELVMKFLTSEVSPKAYLEEIAQVGHKYNGFFLITIALRQDKIDGYIFCNKDDEGIRHISEGLHGLSNFAFNSNQTKIVYGKELIADAVKKSSSKGDLISSLLTALKDNKRNVPDPLHSYMYPELSSINVKLPTYGTRTHTIILVDHQQNVTFTEHTMQYPITENPKWIENCYEFRFQ</sequence>
<dbReference type="STRING" id="10228.B3S6C5"/>
<dbReference type="KEGG" id="tad:TRIADDRAFT_59757"/>
<dbReference type="InterPro" id="IPR008551">
    <property type="entry name" value="TANGO2"/>
</dbReference>
<organism evidence="1 2">
    <name type="scientific">Trichoplax adhaerens</name>
    <name type="common">Trichoplax reptans</name>
    <dbReference type="NCBI Taxonomy" id="10228"/>
    <lineage>
        <taxon>Eukaryota</taxon>
        <taxon>Metazoa</taxon>
        <taxon>Placozoa</taxon>
        <taxon>Uniplacotomia</taxon>
        <taxon>Trichoplacea</taxon>
        <taxon>Trichoplacidae</taxon>
        <taxon>Trichoplax</taxon>
    </lineage>
</organism>
<dbReference type="Proteomes" id="UP000009022">
    <property type="component" value="Unassembled WGS sequence"/>
</dbReference>
<dbReference type="GeneID" id="6757094"/>
<evidence type="ECO:0000313" key="2">
    <source>
        <dbReference type="Proteomes" id="UP000009022"/>
    </source>
</evidence>
<dbReference type="Pfam" id="PF05742">
    <property type="entry name" value="TANGO2"/>
    <property type="match status" value="1"/>
</dbReference>
<dbReference type="eggNOG" id="KOG2342">
    <property type="taxonomic scope" value="Eukaryota"/>
</dbReference>